<dbReference type="PANTHER" id="PTHR40040:SF1">
    <property type="entry name" value="MEMBRANE PROTEIN"/>
    <property type="match status" value="1"/>
</dbReference>
<organism evidence="2 3">
    <name type="scientific">Heyndrickxia shackletonii</name>
    <dbReference type="NCBI Taxonomy" id="157838"/>
    <lineage>
        <taxon>Bacteria</taxon>
        <taxon>Bacillati</taxon>
        <taxon>Bacillota</taxon>
        <taxon>Bacilli</taxon>
        <taxon>Bacillales</taxon>
        <taxon>Bacillaceae</taxon>
        <taxon>Heyndrickxia</taxon>
    </lineage>
</organism>
<keyword evidence="1" id="KW-0812">Transmembrane</keyword>
<dbReference type="AlphaFoldDB" id="A0A0Q3TN48"/>
<comment type="caution">
    <text evidence="2">The sequence shown here is derived from an EMBL/GenBank/DDBJ whole genome shotgun (WGS) entry which is preliminary data.</text>
</comment>
<feature type="transmembrane region" description="Helical" evidence="1">
    <location>
        <begin position="90"/>
        <end position="111"/>
    </location>
</feature>
<dbReference type="Proteomes" id="UP000051888">
    <property type="component" value="Unassembled WGS sequence"/>
</dbReference>
<dbReference type="EMBL" id="LJJC01000004">
    <property type="protein sequence ID" value="KQL55424.1"/>
    <property type="molecule type" value="Genomic_DNA"/>
</dbReference>
<dbReference type="InterPro" id="IPR055338">
    <property type="entry name" value="YqfX-like"/>
</dbReference>
<proteinExistence type="predicted"/>
<sequence length="112" mass="12116">MYGARKVDDNHHDFDEEAAAEIATPVQMNRYERYEDREDNDRNDVDTGGRAIGWAALALSIISLFVLPVILGAAAVVLGFVARHKGAGTLGAWSIGIGVVSIIIGIFVLPFF</sequence>
<keyword evidence="3" id="KW-1185">Reference proteome</keyword>
<evidence type="ECO:0000313" key="3">
    <source>
        <dbReference type="Proteomes" id="UP000051888"/>
    </source>
</evidence>
<dbReference type="PANTHER" id="PTHR40040">
    <property type="entry name" value="SMALL HYDROPHOBIC PROTEIN-RELATED"/>
    <property type="match status" value="1"/>
</dbReference>
<name>A0A0Q3TN48_9BACI</name>
<keyword evidence="1" id="KW-0472">Membrane</keyword>
<evidence type="ECO:0000256" key="1">
    <source>
        <dbReference type="SAM" id="Phobius"/>
    </source>
</evidence>
<evidence type="ECO:0000313" key="2">
    <source>
        <dbReference type="EMBL" id="KQL55424.1"/>
    </source>
</evidence>
<dbReference type="STRING" id="157838.AN964_08485"/>
<dbReference type="PATRIC" id="fig|157838.3.peg.1861"/>
<reference evidence="2 3" key="1">
    <citation type="submission" date="2015-09" db="EMBL/GenBank/DDBJ databases">
        <title>Genome sequencing project for genomic taxonomy and phylogenomics of Bacillus-like bacteria.</title>
        <authorList>
            <person name="Liu B."/>
            <person name="Wang J."/>
            <person name="Zhu Y."/>
            <person name="Liu G."/>
            <person name="Chen Q."/>
            <person name="Chen Z."/>
            <person name="Lan J."/>
            <person name="Che J."/>
            <person name="Ge C."/>
            <person name="Shi H."/>
            <person name="Pan Z."/>
            <person name="Liu X."/>
        </authorList>
    </citation>
    <scope>NUCLEOTIDE SEQUENCE [LARGE SCALE GENOMIC DNA]</scope>
    <source>
        <strain evidence="2 3">LMG 18435</strain>
    </source>
</reference>
<protein>
    <recommendedName>
        <fullName evidence="4">DUF4190 domain-containing protein</fullName>
    </recommendedName>
</protein>
<accession>A0A0Q3TN48</accession>
<gene>
    <name evidence="2" type="ORF">AN964_08485</name>
</gene>
<evidence type="ECO:0008006" key="4">
    <source>
        <dbReference type="Google" id="ProtNLM"/>
    </source>
</evidence>
<keyword evidence="1" id="KW-1133">Transmembrane helix</keyword>
<feature type="transmembrane region" description="Helical" evidence="1">
    <location>
        <begin position="51"/>
        <end position="78"/>
    </location>
</feature>